<keyword evidence="2" id="KW-0489">Methyltransferase</keyword>
<evidence type="ECO:0000313" key="3">
    <source>
        <dbReference type="Proteomes" id="UP001163821"/>
    </source>
</evidence>
<dbReference type="RefSeq" id="WP_282592189.1">
    <property type="nucleotide sequence ID" value="NZ_JAPAAF010000018.1"/>
</dbReference>
<accession>A0AA42C668</accession>
<evidence type="ECO:0000313" key="2">
    <source>
        <dbReference type="EMBL" id="MCW0483588.1"/>
    </source>
</evidence>
<dbReference type="InterPro" id="IPR015985">
    <property type="entry name" value="TehB-like_dom"/>
</dbReference>
<dbReference type="EMBL" id="JAPAAF010000018">
    <property type="protein sequence ID" value="MCW0483588.1"/>
    <property type="molecule type" value="Genomic_DNA"/>
</dbReference>
<dbReference type="Proteomes" id="UP001163821">
    <property type="component" value="Unassembled WGS sequence"/>
</dbReference>
<dbReference type="Gene3D" id="3.40.50.150">
    <property type="entry name" value="Vaccinia Virus protein VP39"/>
    <property type="match status" value="1"/>
</dbReference>
<protein>
    <submittedName>
        <fullName evidence="2">Class I SAM-dependent methyltransferase</fullName>
    </submittedName>
</protein>
<dbReference type="InterPro" id="IPR029063">
    <property type="entry name" value="SAM-dependent_MTases_sf"/>
</dbReference>
<dbReference type="Pfam" id="PF03848">
    <property type="entry name" value="TehB"/>
    <property type="match status" value="1"/>
</dbReference>
<keyword evidence="3" id="KW-1185">Reference proteome</keyword>
<dbReference type="GO" id="GO:0008168">
    <property type="term" value="F:methyltransferase activity"/>
    <property type="evidence" value="ECO:0007669"/>
    <property type="project" value="UniProtKB-KW"/>
</dbReference>
<dbReference type="SUPFAM" id="SSF53335">
    <property type="entry name" value="S-adenosyl-L-methionine-dependent methyltransferases"/>
    <property type="match status" value="1"/>
</dbReference>
<feature type="domain" description="Tellurite resistance methyltransferase TehB-like" evidence="1">
    <location>
        <begin position="56"/>
        <end position="119"/>
    </location>
</feature>
<organism evidence="2 3">
    <name type="scientific">Gaoshiqia sediminis</name>
    <dbReference type="NCBI Taxonomy" id="2986998"/>
    <lineage>
        <taxon>Bacteria</taxon>
        <taxon>Pseudomonadati</taxon>
        <taxon>Bacteroidota</taxon>
        <taxon>Bacteroidia</taxon>
        <taxon>Marinilabiliales</taxon>
        <taxon>Prolixibacteraceae</taxon>
        <taxon>Gaoshiqia</taxon>
    </lineage>
</organism>
<comment type="caution">
    <text evidence="2">The sequence shown here is derived from an EMBL/GenBank/DDBJ whole genome shotgun (WGS) entry which is preliminary data.</text>
</comment>
<gene>
    <name evidence="2" type="ORF">N2K84_12660</name>
</gene>
<proteinExistence type="predicted"/>
<reference evidence="2" key="1">
    <citation type="submission" date="2022-10" db="EMBL/GenBank/DDBJ databases">
        <title>Gaoshiqiia sediminis gen. nov., sp. nov., isolated from coastal sediment.</title>
        <authorList>
            <person name="Yu W.X."/>
            <person name="Mu D.S."/>
            <person name="Du J.Z."/>
            <person name="Liang Y.Q."/>
        </authorList>
    </citation>
    <scope>NUCLEOTIDE SEQUENCE</scope>
    <source>
        <strain evidence="2">A06</strain>
    </source>
</reference>
<sequence length="236" mass="26984">MLTDPIAQGIHDYHFKRENTPVLIHAEGFDTDEVLPSYFFRSYHDMPVLEKSALQLARGTVLDVGACAGCHSVYLQEKGFEVYSLERSQVSCQVLNNRQLKHVIHSDLFQYNERQFDTLLLLMNGTGIAGTLSKLDAFLQHLQSLLVPGGQILIDSSDLVYLYMDEDGSAQLDLNADHYYGELIYQTEYKKQKGQPFPWLYVDPDTLAEKAIQNKLKVDRLIKGEHFDYLAILKHQ</sequence>
<name>A0AA42C668_9BACT</name>
<keyword evidence="2" id="KW-0808">Transferase</keyword>
<evidence type="ECO:0000259" key="1">
    <source>
        <dbReference type="Pfam" id="PF03848"/>
    </source>
</evidence>
<dbReference type="GO" id="GO:0032259">
    <property type="term" value="P:methylation"/>
    <property type="evidence" value="ECO:0007669"/>
    <property type="project" value="UniProtKB-KW"/>
</dbReference>
<dbReference type="AlphaFoldDB" id="A0AA42C668"/>